<dbReference type="EMBL" id="VAWE01000001">
    <property type="protein sequence ID" value="TLQ47801.1"/>
    <property type="molecule type" value="Genomic_DNA"/>
</dbReference>
<dbReference type="GO" id="GO:0000160">
    <property type="term" value="P:phosphorelay signal transduction system"/>
    <property type="evidence" value="ECO:0007669"/>
    <property type="project" value="UniProtKB-KW"/>
</dbReference>
<dbReference type="Pfam" id="PF00486">
    <property type="entry name" value="Trans_reg_C"/>
    <property type="match status" value="1"/>
</dbReference>
<proteinExistence type="inferred from homology"/>
<dbReference type="InterPro" id="IPR005158">
    <property type="entry name" value="BTAD"/>
</dbReference>
<dbReference type="GO" id="GO:0003677">
    <property type="term" value="F:DNA binding"/>
    <property type="evidence" value="ECO:0007669"/>
    <property type="project" value="UniProtKB-UniRule"/>
</dbReference>
<dbReference type="Gene3D" id="1.10.10.10">
    <property type="entry name" value="Winged helix-like DNA-binding domain superfamily/Winged helix DNA-binding domain"/>
    <property type="match status" value="1"/>
</dbReference>
<accession>A0A5R9EC77</accession>
<dbReference type="InterPro" id="IPR016032">
    <property type="entry name" value="Sig_transdc_resp-reg_C-effctor"/>
</dbReference>
<organism evidence="8 9">
    <name type="scientific">Streptomyces marianii</name>
    <dbReference type="NCBI Taxonomy" id="1817406"/>
    <lineage>
        <taxon>Bacteria</taxon>
        <taxon>Bacillati</taxon>
        <taxon>Actinomycetota</taxon>
        <taxon>Actinomycetes</taxon>
        <taxon>Kitasatosporales</taxon>
        <taxon>Streptomycetaceae</taxon>
        <taxon>Streptomyces</taxon>
    </lineage>
</organism>
<dbReference type="PROSITE" id="PS50005">
    <property type="entry name" value="TPR"/>
    <property type="match status" value="1"/>
</dbReference>
<feature type="DNA-binding region" description="OmpR/PhoB-type" evidence="5">
    <location>
        <begin position="1"/>
        <end position="91"/>
    </location>
</feature>
<feature type="domain" description="OmpR/PhoB-type" evidence="7">
    <location>
        <begin position="1"/>
        <end position="91"/>
    </location>
</feature>
<dbReference type="RefSeq" id="WP_138057080.1">
    <property type="nucleotide sequence ID" value="NZ_VAWE01000001.1"/>
</dbReference>
<dbReference type="InterPro" id="IPR019734">
    <property type="entry name" value="TPR_rpt"/>
</dbReference>
<dbReference type="AlphaFoldDB" id="A0A5R9EC77"/>
<dbReference type="GO" id="GO:0006355">
    <property type="term" value="P:regulation of DNA-templated transcription"/>
    <property type="evidence" value="ECO:0007669"/>
    <property type="project" value="InterPro"/>
</dbReference>
<dbReference type="CDD" id="cd15831">
    <property type="entry name" value="BTAD"/>
    <property type="match status" value="1"/>
</dbReference>
<dbReference type="OrthoDB" id="499349at2"/>
<dbReference type="InterPro" id="IPR036388">
    <property type="entry name" value="WH-like_DNA-bd_sf"/>
</dbReference>
<evidence type="ECO:0000256" key="4">
    <source>
        <dbReference type="PROSITE-ProRule" id="PRU00339"/>
    </source>
</evidence>
<dbReference type="InterPro" id="IPR011990">
    <property type="entry name" value="TPR-like_helical_dom_sf"/>
</dbReference>
<dbReference type="InterPro" id="IPR027417">
    <property type="entry name" value="P-loop_NTPase"/>
</dbReference>
<evidence type="ECO:0000256" key="6">
    <source>
        <dbReference type="SAM" id="MobiDB-lite"/>
    </source>
</evidence>
<keyword evidence="4" id="KW-0802">TPR repeat</keyword>
<evidence type="ECO:0000256" key="2">
    <source>
        <dbReference type="ARBA" id="ARBA00023012"/>
    </source>
</evidence>
<sequence>MQYRVLGPTRAFHDDGTPVALGGARLRALLTALALRTGRTVPVGVLIGDIWDGDPPADAVGAVQALVGRLRRALGPAAVATADGRGYQLRARRDEVDLHRFDRLAGEGTRAMADGDALSAAALLDEALALWRGPVLADLPGRLAEAARWETRRLDAQRTRLAAVLAIGGRAEEALAELAESCAAHPLDERLHELRIAALRDTGRTAQALAAYEEVRRVLADRLGTDPGPGLRALHKELLRPYPYETGGASPAASPAADASPGTPPPGNLRARLNSFVGREPDLRAIREDLAGARLVTLVGAGGSGKTRLSQEAAERAAADPDRPWPDGVWLAELAPVEDPESVPETVLSALGGRETVLRGAGAEELRAGGERQSGDAFVRLVEYCARRRMLLLLDNCEHVVEAAAALAERLLERCPGLTVLATSREPLGVPGELVRPVGPLPIPVALRLLADRGAAARPDFRIDADEATASACAEICRRLDGLPLAVELAAARLRMLTAPQIADRLDDRFRLLNTGARTVLPRQQTLRAVVDWSWDLLDLPERAVLRRLSVFAGECDLTAAESVCADPADRTRERPAEPDAATLLGALVDKSLVVAVPGADGGMRYRLLETVAEYAGERLDEAAERKAAERRHLVHYRELARNLEPRLRGAGQRAALARLQLEHENLRTALRHAVAARDEHEGLSLVLSLAWYWQLRDLRGEARHWTDAVSALGPDPFAHPVVPAPPLTERCTDTPPPLRGELLTEARRQVRLVRMVNMDHAIEEWMTPERRRWLDRVTEAYHPGLPQACRFPASLWFFAVLIAGDGERVLEVLDTTVRTAEEAGCDWELAAALQVRANALANRTLWAGDARRDADRSLKIFERLGDAWGAAEALSARGEAHERSGAYEEAAEDFRRAIDRAAVLGAQSQVSLLRARLAAVLDETGRGAEAEKILREVLAAGPESGYEGVIAARLILALRLARTGRTAEARSHLTALLDDFRTETLAVFEGLAHGVLGCVDVLDGEFEAALARCRRALQLGCTPLSMMVSPQLSASQLLTAARALIGLGGEDRALRAARLVGAHEGLLPPGHFLSSFERENRRLAEESARAVLGDTAFEAARVEGGGLGLEEAAALL</sequence>
<dbReference type="PANTHER" id="PTHR47691">
    <property type="entry name" value="REGULATOR-RELATED"/>
    <property type="match status" value="1"/>
</dbReference>
<keyword evidence="2" id="KW-0902">Two-component regulatory system</keyword>
<dbReference type="SUPFAM" id="SSF48452">
    <property type="entry name" value="TPR-like"/>
    <property type="match status" value="2"/>
</dbReference>
<dbReference type="SMART" id="SM00862">
    <property type="entry name" value="Trans_reg_C"/>
    <property type="match status" value="1"/>
</dbReference>
<comment type="similarity">
    <text evidence="1">Belongs to the AfsR/DnrI/RedD regulatory family.</text>
</comment>
<dbReference type="Pfam" id="PF25872">
    <property type="entry name" value="HTH_77"/>
    <property type="match status" value="1"/>
</dbReference>
<keyword evidence="9" id="KW-1185">Reference proteome</keyword>
<dbReference type="Proteomes" id="UP000305921">
    <property type="component" value="Unassembled WGS sequence"/>
</dbReference>
<feature type="region of interest" description="Disordered" evidence="6">
    <location>
        <begin position="245"/>
        <end position="269"/>
    </location>
</feature>
<evidence type="ECO:0000313" key="8">
    <source>
        <dbReference type="EMBL" id="TLQ47801.1"/>
    </source>
</evidence>
<dbReference type="PANTHER" id="PTHR47691:SF3">
    <property type="entry name" value="HTH-TYPE TRANSCRIPTIONAL REGULATOR RV0890C-RELATED"/>
    <property type="match status" value="1"/>
</dbReference>
<evidence type="ECO:0000313" key="9">
    <source>
        <dbReference type="Proteomes" id="UP000305921"/>
    </source>
</evidence>
<reference evidence="8 9" key="1">
    <citation type="submission" date="2019-05" db="EMBL/GenBank/DDBJ databases">
        <title>Streptomyces marianii sp. nov., a novel marine actinomycete from southern coast of India.</title>
        <authorList>
            <person name="Iniyan A.M."/>
            <person name="Wink J."/>
            <person name="Ramprasad E."/>
            <person name="Ramana C.V."/>
            <person name="Bunk B."/>
            <person name="Sproer C."/>
            <person name="Joseph F.-J.R.S."/>
            <person name="Vincent S.G.P."/>
        </authorList>
    </citation>
    <scope>NUCLEOTIDE SEQUENCE [LARGE SCALE GENOMIC DNA]</scope>
    <source>
        <strain evidence="8 9">ICN19</strain>
    </source>
</reference>
<dbReference type="InterPro" id="IPR001867">
    <property type="entry name" value="OmpR/PhoB-type_DNA-bd"/>
</dbReference>
<feature type="compositionally biased region" description="Low complexity" evidence="6">
    <location>
        <begin position="247"/>
        <end position="261"/>
    </location>
</feature>
<dbReference type="Gene3D" id="1.25.40.10">
    <property type="entry name" value="Tetratricopeptide repeat domain"/>
    <property type="match status" value="2"/>
</dbReference>
<feature type="region of interest" description="Disordered" evidence="6">
    <location>
        <begin position="303"/>
        <end position="322"/>
    </location>
</feature>
<dbReference type="Pfam" id="PF03704">
    <property type="entry name" value="BTAD"/>
    <property type="match status" value="1"/>
</dbReference>
<dbReference type="SMART" id="SM01043">
    <property type="entry name" value="BTAD"/>
    <property type="match status" value="1"/>
</dbReference>
<evidence type="ECO:0000259" key="7">
    <source>
        <dbReference type="PROSITE" id="PS51755"/>
    </source>
</evidence>
<protein>
    <submittedName>
        <fullName evidence="8">AfsR family transcriptional regulator</fullName>
    </submittedName>
</protein>
<evidence type="ECO:0000256" key="5">
    <source>
        <dbReference type="PROSITE-ProRule" id="PRU01091"/>
    </source>
</evidence>
<feature type="repeat" description="TPR" evidence="4">
    <location>
        <begin position="872"/>
        <end position="905"/>
    </location>
</feature>
<dbReference type="PROSITE" id="PS51755">
    <property type="entry name" value="OMPR_PHOB"/>
    <property type="match status" value="1"/>
</dbReference>
<dbReference type="Gene3D" id="3.40.50.300">
    <property type="entry name" value="P-loop containing nucleotide triphosphate hydrolases"/>
    <property type="match status" value="1"/>
</dbReference>
<dbReference type="SUPFAM" id="SSF46894">
    <property type="entry name" value="C-terminal effector domain of the bipartite response regulators"/>
    <property type="match status" value="1"/>
</dbReference>
<feature type="compositionally biased region" description="Basic and acidic residues" evidence="6">
    <location>
        <begin position="313"/>
        <end position="322"/>
    </location>
</feature>
<evidence type="ECO:0000256" key="1">
    <source>
        <dbReference type="ARBA" id="ARBA00005820"/>
    </source>
</evidence>
<dbReference type="InterPro" id="IPR058852">
    <property type="entry name" value="HTH_77"/>
</dbReference>
<dbReference type="SMART" id="SM00028">
    <property type="entry name" value="TPR"/>
    <property type="match status" value="4"/>
</dbReference>
<evidence type="ECO:0000256" key="3">
    <source>
        <dbReference type="ARBA" id="ARBA00023125"/>
    </source>
</evidence>
<dbReference type="PRINTS" id="PR00364">
    <property type="entry name" value="DISEASERSIST"/>
</dbReference>
<dbReference type="SUPFAM" id="SSF52540">
    <property type="entry name" value="P-loop containing nucleoside triphosphate hydrolases"/>
    <property type="match status" value="1"/>
</dbReference>
<gene>
    <name evidence="8" type="ORF">FEF34_37120</name>
</gene>
<keyword evidence="3 5" id="KW-0238">DNA-binding</keyword>
<name>A0A5R9EC77_9ACTN</name>
<comment type="caution">
    <text evidence="8">The sequence shown here is derived from an EMBL/GenBank/DDBJ whole genome shotgun (WGS) entry which is preliminary data.</text>
</comment>